<dbReference type="HOGENOM" id="CLU_111585_2_3_4"/>
<dbReference type="InterPro" id="IPR036390">
    <property type="entry name" value="WH_DNA-bd_sf"/>
</dbReference>
<dbReference type="KEGG" id="bgd:bgla_1g25100"/>
<evidence type="ECO:0000313" key="5">
    <source>
        <dbReference type="EMBL" id="AEA61133.1"/>
    </source>
</evidence>
<evidence type="ECO:0000256" key="2">
    <source>
        <dbReference type="ARBA" id="ARBA00023125"/>
    </source>
</evidence>
<name>F2LFG7_BURGS</name>
<dbReference type="EMBL" id="CP002599">
    <property type="protein sequence ID" value="AEA61133.1"/>
    <property type="molecule type" value="Genomic_DNA"/>
</dbReference>
<dbReference type="Gene3D" id="1.10.10.10">
    <property type="entry name" value="Winged helix-like DNA-binding domain superfamily/Winged helix DNA-binding domain"/>
    <property type="match status" value="1"/>
</dbReference>
<dbReference type="InterPro" id="IPR036388">
    <property type="entry name" value="WH-like_DNA-bd_sf"/>
</dbReference>
<dbReference type="GO" id="GO:0003677">
    <property type="term" value="F:DNA binding"/>
    <property type="evidence" value="ECO:0007669"/>
    <property type="project" value="UniProtKB-KW"/>
</dbReference>
<sequence>MNVTKFDMHSTSCQKKFPHDLHSTDCQKISQVLARVGEKWSVLIIMLLAGGPRRFTEIKRAINGISQRMLTLCLRGLERDGLIKRTVHAVMPPHVEYELTPLGHSLTKSVIALGSWANDHIADIDAARQAFDAREGNEEVAKHRVK</sequence>
<feature type="domain" description="HTH hxlR-type" evidence="4">
    <location>
        <begin position="26"/>
        <end position="125"/>
    </location>
</feature>
<keyword evidence="2" id="KW-0238">DNA-binding</keyword>
<protein>
    <submittedName>
        <fullName evidence="5">Transcriptional regulator</fullName>
    </submittedName>
</protein>
<organism evidence="5 6">
    <name type="scientific">Burkholderia gladioli (strain BSR3)</name>
    <dbReference type="NCBI Taxonomy" id="999541"/>
    <lineage>
        <taxon>Bacteria</taxon>
        <taxon>Pseudomonadati</taxon>
        <taxon>Pseudomonadota</taxon>
        <taxon>Betaproteobacteria</taxon>
        <taxon>Burkholderiales</taxon>
        <taxon>Burkholderiaceae</taxon>
        <taxon>Burkholderia</taxon>
    </lineage>
</organism>
<dbReference type="InterPro" id="IPR002577">
    <property type="entry name" value="HTH_HxlR"/>
</dbReference>
<dbReference type="PANTHER" id="PTHR33204:SF39">
    <property type="entry name" value="TRANSCRIPTIONAL REGULATORY PROTEIN"/>
    <property type="match status" value="1"/>
</dbReference>
<evidence type="ECO:0000256" key="3">
    <source>
        <dbReference type="ARBA" id="ARBA00023163"/>
    </source>
</evidence>
<accession>F2LFG7</accession>
<dbReference type="AlphaFoldDB" id="F2LFG7"/>
<dbReference type="STRING" id="999541.bgla_1g25100"/>
<gene>
    <name evidence="5" type="ordered locus">bgla_1g25100</name>
</gene>
<dbReference type="Pfam" id="PF01638">
    <property type="entry name" value="HxlR"/>
    <property type="match status" value="1"/>
</dbReference>
<keyword evidence="6" id="KW-1185">Reference proteome</keyword>
<dbReference type="RefSeq" id="WP_013698460.1">
    <property type="nucleotide sequence ID" value="NC_015381.1"/>
</dbReference>
<proteinExistence type="predicted"/>
<dbReference type="eggNOG" id="COG1733">
    <property type="taxonomic scope" value="Bacteria"/>
</dbReference>
<dbReference type="PROSITE" id="PS51118">
    <property type="entry name" value="HTH_HXLR"/>
    <property type="match status" value="1"/>
</dbReference>
<evidence type="ECO:0000256" key="1">
    <source>
        <dbReference type="ARBA" id="ARBA00023015"/>
    </source>
</evidence>
<evidence type="ECO:0000259" key="4">
    <source>
        <dbReference type="PROSITE" id="PS51118"/>
    </source>
</evidence>
<keyword evidence="3" id="KW-0804">Transcription</keyword>
<reference evidence="5 6" key="1">
    <citation type="journal article" date="2011" name="J. Bacteriol.">
        <title>Complete genome sequence of Burkholderia gladioli BSR3.</title>
        <authorList>
            <person name="Seo Y.S."/>
            <person name="Lim J."/>
            <person name="Choi B.S."/>
            <person name="Kim H."/>
            <person name="Goo E."/>
            <person name="Lee B."/>
            <person name="Lim J.S."/>
            <person name="Choi I.Y."/>
            <person name="Moon J.S."/>
            <person name="Kim J."/>
            <person name="Hwang I."/>
        </authorList>
    </citation>
    <scope>NUCLEOTIDE SEQUENCE [LARGE SCALE GENOMIC DNA]</scope>
    <source>
        <strain evidence="5 6">BSR3</strain>
    </source>
</reference>
<dbReference type="PANTHER" id="PTHR33204">
    <property type="entry name" value="TRANSCRIPTIONAL REGULATOR, MARR FAMILY"/>
    <property type="match status" value="1"/>
</dbReference>
<dbReference type="SUPFAM" id="SSF46785">
    <property type="entry name" value="Winged helix' DNA-binding domain"/>
    <property type="match status" value="1"/>
</dbReference>
<evidence type="ECO:0000313" key="6">
    <source>
        <dbReference type="Proteomes" id="UP000008316"/>
    </source>
</evidence>
<keyword evidence="1" id="KW-0805">Transcription regulation</keyword>
<dbReference type="Proteomes" id="UP000008316">
    <property type="component" value="Chromosome 1"/>
</dbReference>